<dbReference type="GO" id="GO:0030915">
    <property type="term" value="C:Smc5-Smc6 complex"/>
    <property type="evidence" value="ECO:0007669"/>
    <property type="project" value="UniProtKB-UniRule"/>
</dbReference>
<dbReference type="InterPro" id="IPR029225">
    <property type="entry name" value="Nse4_Nse3-bd"/>
</dbReference>
<protein>
    <recommendedName>
        <fullName evidence="7">Non-structural maintenance of chromosomes element 4</fullName>
    </recommendedName>
</protein>
<feature type="domain" description="Non-structural maintenance of chromosome element 4 C-terminal" evidence="9">
    <location>
        <begin position="156"/>
        <end position="218"/>
    </location>
</feature>
<evidence type="ECO:0000256" key="6">
    <source>
        <dbReference type="ARBA" id="ARBA00023242"/>
    </source>
</evidence>
<keyword evidence="12" id="KW-1185">Reference proteome</keyword>
<dbReference type="Pfam" id="PF08743">
    <property type="entry name" value="Nse4_C"/>
    <property type="match status" value="1"/>
</dbReference>
<feature type="region of interest" description="Disordered" evidence="8">
    <location>
        <begin position="102"/>
        <end position="130"/>
    </location>
</feature>
<dbReference type="STRING" id="307972.A0A2G8L659"/>
<evidence type="ECO:0000313" key="11">
    <source>
        <dbReference type="EMBL" id="PIK55734.1"/>
    </source>
</evidence>
<feature type="region of interest" description="Disordered" evidence="8">
    <location>
        <begin position="207"/>
        <end position="232"/>
    </location>
</feature>
<dbReference type="PANTHER" id="PTHR16140">
    <property type="entry name" value="NON-STRUCTURAL MAINTENANCE OF CHROMOSOMES ELEMENT 4"/>
    <property type="match status" value="1"/>
</dbReference>
<evidence type="ECO:0000256" key="3">
    <source>
        <dbReference type="ARBA" id="ARBA00022763"/>
    </source>
</evidence>
<dbReference type="OrthoDB" id="361242at2759"/>
<comment type="function">
    <text evidence="7">Component of the SMC5-SMC6 complex, that promotes sister chromatid alignment after DNA damage and facilitates double-stranded DNA breaks (DSBs) repair via homologous recombination between sister chromatids.</text>
</comment>
<dbReference type="Proteomes" id="UP000230750">
    <property type="component" value="Unassembled WGS sequence"/>
</dbReference>
<evidence type="ECO:0000256" key="7">
    <source>
        <dbReference type="RuleBase" id="RU365071"/>
    </source>
</evidence>
<sequence length="232" mass="26244">MDCKSGNSQFDGPQTRAGIAALDAVLLHSASTVTYQNAQKLVVDNKFEPRQFTEKLVTLLTGRRNTGNNQREVNVKKEAWKDFGKDVQCCFRRAPPFHFMLGSFDRGPPVQKPKPPTDRQGAKPDGPAVVPVQIDETGKSQQEVTTEEVERMLVEPISYFEFVINPQSFSHTIENIFHMSFLVKDGHVQIKLDEDGLPVVYHRNLSTRKSNTKKSKEAARPQYGHERMEGKM</sequence>
<dbReference type="InterPro" id="IPR027786">
    <property type="entry name" value="Nse4/EID"/>
</dbReference>
<keyword evidence="5 7" id="KW-0234">DNA repair</keyword>
<feature type="compositionally biased region" description="Basic and acidic residues" evidence="8">
    <location>
        <begin position="214"/>
        <end position="232"/>
    </location>
</feature>
<dbReference type="EMBL" id="MRZV01000202">
    <property type="protein sequence ID" value="PIK55734.1"/>
    <property type="molecule type" value="Genomic_DNA"/>
</dbReference>
<organism evidence="11 12">
    <name type="scientific">Stichopus japonicus</name>
    <name type="common">Sea cucumber</name>
    <dbReference type="NCBI Taxonomy" id="307972"/>
    <lineage>
        <taxon>Eukaryota</taxon>
        <taxon>Metazoa</taxon>
        <taxon>Echinodermata</taxon>
        <taxon>Eleutherozoa</taxon>
        <taxon>Echinozoa</taxon>
        <taxon>Holothuroidea</taxon>
        <taxon>Aspidochirotacea</taxon>
        <taxon>Aspidochirotida</taxon>
        <taxon>Stichopodidae</taxon>
        <taxon>Apostichopus</taxon>
    </lineage>
</organism>
<comment type="similarity">
    <text evidence="2 7">Belongs to the NSE4 family.</text>
</comment>
<dbReference type="InterPro" id="IPR014854">
    <property type="entry name" value="Nse4_C"/>
</dbReference>
<keyword evidence="6 7" id="KW-0539">Nucleus</keyword>
<reference evidence="11 12" key="1">
    <citation type="journal article" date="2017" name="PLoS Biol.">
        <title>The sea cucumber genome provides insights into morphological evolution and visceral regeneration.</title>
        <authorList>
            <person name="Zhang X."/>
            <person name="Sun L."/>
            <person name="Yuan J."/>
            <person name="Sun Y."/>
            <person name="Gao Y."/>
            <person name="Zhang L."/>
            <person name="Li S."/>
            <person name="Dai H."/>
            <person name="Hamel J.F."/>
            <person name="Liu C."/>
            <person name="Yu Y."/>
            <person name="Liu S."/>
            <person name="Lin W."/>
            <person name="Guo K."/>
            <person name="Jin S."/>
            <person name="Xu P."/>
            <person name="Storey K.B."/>
            <person name="Huan P."/>
            <person name="Zhang T."/>
            <person name="Zhou Y."/>
            <person name="Zhang J."/>
            <person name="Lin C."/>
            <person name="Li X."/>
            <person name="Xing L."/>
            <person name="Huo D."/>
            <person name="Sun M."/>
            <person name="Wang L."/>
            <person name="Mercier A."/>
            <person name="Li F."/>
            <person name="Yang H."/>
            <person name="Xiang J."/>
        </authorList>
    </citation>
    <scope>NUCLEOTIDE SEQUENCE [LARGE SCALE GENOMIC DNA]</scope>
    <source>
        <strain evidence="11">Shaxun</strain>
        <tissue evidence="11">Muscle</tissue>
    </source>
</reference>
<comment type="subunit">
    <text evidence="7">Component of the SMC5-SMC6 complex.</text>
</comment>
<evidence type="ECO:0000256" key="5">
    <source>
        <dbReference type="ARBA" id="ARBA00023204"/>
    </source>
</evidence>
<evidence type="ECO:0000259" key="9">
    <source>
        <dbReference type="Pfam" id="PF08743"/>
    </source>
</evidence>
<comment type="subcellular location">
    <subcellularLocation>
        <location evidence="1 7">Nucleus</location>
    </subcellularLocation>
</comment>
<keyword evidence="4 7" id="KW-0233">DNA recombination</keyword>
<evidence type="ECO:0000259" key="10">
    <source>
        <dbReference type="Pfam" id="PF15412"/>
    </source>
</evidence>
<feature type="domain" description="Nse4/EID protein Nse3/MAGE-binding" evidence="10">
    <location>
        <begin position="23"/>
        <end position="70"/>
    </location>
</feature>
<dbReference type="GO" id="GO:0005634">
    <property type="term" value="C:nucleus"/>
    <property type="evidence" value="ECO:0007669"/>
    <property type="project" value="UniProtKB-SubCell"/>
</dbReference>
<proteinExistence type="inferred from homology"/>
<dbReference type="PANTHER" id="PTHR16140:SF0">
    <property type="entry name" value="NON-STRUCTURAL MAINTENANCE OF CHROMOSOMES ELEMENT 4"/>
    <property type="match status" value="1"/>
</dbReference>
<keyword evidence="3 7" id="KW-0227">DNA damage</keyword>
<evidence type="ECO:0000256" key="1">
    <source>
        <dbReference type="ARBA" id="ARBA00004123"/>
    </source>
</evidence>
<dbReference type="AlphaFoldDB" id="A0A2G8L659"/>
<dbReference type="GO" id="GO:0006281">
    <property type="term" value="P:DNA repair"/>
    <property type="evidence" value="ECO:0007669"/>
    <property type="project" value="UniProtKB-UniRule"/>
</dbReference>
<evidence type="ECO:0000256" key="8">
    <source>
        <dbReference type="SAM" id="MobiDB-lite"/>
    </source>
</evidence>
<comment type="caution">
    <text evidence="11">The sequence shown here is derived from an EMBL/GenBank/DDBJ whole genome shotgun (WGS) entry which is preliminary data.</text>
</comment>
<gene>
    <name evidence="11" type="ORF">BSL78_07345</name>
</gene>
<evidence type="ECO:0000256" key="4">
    <source>
        <dbReference type="ARBA" id="ARBA00023172"/>
    </source>
</evidence>
<evidence type="ECO:0000256" key="2">
    <source>
        <dbReference type="ARBA" id="ARBA00008997"/>
    </source>
</evidence>
<dbReference type="Pfam" id="PF15412">
    <property type="entry name" value="Nse4-Nse3_bdg"/>
    <property type="match status" value="1"/>
</dbReference>
<accession>A0A2G8L659</accession>
<evidence type="ECO:0000313" key="12">
    <source>
        <dbReference type="Proteomes" id="UP000230750"/>
    </source>
</evidence>
<name>A0A2G8L659_STIJA</name>
<dbReference type="GO" id="GO:0006310">
    <property type="term" value="P:DNA recombination"/>
    <property type="evidence" value="ECO:0007669"/>
    <property type="project" value="UniProtKB-UniRule"/>
</dbReference>